<comment type="caution">
    <text evidence="2">The sequence shown here is derived from an EMBL/GenBank/DDBJ whole genome shotgun (WGS) entry which is preliminary data.</text>
</comment>
<evidence type="ECO:0000313" key="3">
    <source>
        <dbReference type="Proteomes" id="UP000663866"/>
    </source>
</evidence>
<keyword evidence="3" id="KW-1185">Reference proteome</keyword>
<accession>A0A820RYP1</accession>
<dbReference type="AlphaFoldDB" id="A0A820RYP1"/>
<protein>
    <submittedName>
        <fullName evidence="2">Uncharacterized protein</fullName>
    </submittedName>
</protein>
<evidence type="ECO:0000313" key="2">
    <source>
        <dbReference type="EMBL" id="CAF4445066.1"/>
    </source>
</evidence>
<gene>
    <name evidence="2" type="ORF">OVN521_LOCUS37536</name>
    <name evidence="1" type="ORF">WKI299_LOCUS21179</name>
</gene>
<reference evidence="2" key="1">
    <citation type="submission" date="2021-02" db="EMBL/GenBank/DDBJ databases">
        <authorList>
            <person name="Nowell W R."/>
        </authorList>
    </citation>
    <scope>NUCLEOTIDE SEQUENCE</scope>
</reference>
<organism evidence="2 3">
    <name type="scientific">Rotaria magnacalcarata</name>
    <dbReference type="NCBI Taxonomy" id="392030"/>
    <lineage>
        <taxon>Eukaryota</taxon>
        <taxon>Metazoa</taxon>
        <taxon>Spiralia</taxon>
        <taxon>Gnathifera</taxon>
        <taxon>Rotifera</taxon>
        <taxon>Eurotatoria</taxon>
        <taxon>Bdelloidea</taxon>
        <taxon>Philodinida</taxon>
        <taxon>Philodinidae</taxon>
        <taxon>Rotaria</taxon>
    </lineage>
</organism>
<dbReference type="Proteomes" id="UP000663866">
    <property type="component" value="Unassembled WGS sequence"/>
</dbReference>
<dbReference type="Proteomes" id="UP000663856">
    <property type="component" value="Unassembled WGS sequence"/>
</dbReference>
<proteinExistence type="predicted"/>
<dbReference type="EMBL" id="CAJOBG010045547">
    <property type="protein sequence ID" value="CAF4445066.1"/>
    <property type="molecule type" value="Genomic_DNA"/>
</dbReference>
<sequence length="48" mass="5407">MMRFGLNCLPIGLAYSFSRSNNSKYVLPRLFGKRQDATGSPTKKLTKL</sequence>
<evidence type="ECO:0000313" key="1">
    <source>
        <dbReference type="EMBL" id="CAF2105039.1"/>
    </source>
</evidence>
<dbReference type="EMBL" id="CAJNRF010008808">
    <property type="protein sequence ID" value="CAF2105039.1"/>
    <property type="molecule type" value="Genomic_DNA"/>
</dbReference>
<name>A0A820RYP1_9BILA</name>
<feature type="non-terminal residue" evidence="2">
    <location>
        <position position="48"/>
    </location>
</feature>